<comment type="caution">
    <text evidence="1">The sequence shown here is derived from an EMBL/GenBank/DDBJ whole genome shotgun (WGS) entry which is preliminary data.</text>
</comment>
<dbReference type="AlphaFoldDB" id="C0DW80"/>
<organism evidence="1 2">
    <name type="scientific">Eikenella corrodens ATCC 23834</name>
    <dbReference type="NCBI Taxonomy" id="546274"/>
    <lineage>
        <taxon>Bacteria</taxon>
        <taxon>Pseudomonadati</taxon>
        <taxon>Pseudomonadota</taxon>
        <taxon>Betaproteobacteria</taxon>
        <taxon>Neisseriales</taxon>
        <taxon>Neisseriaceae</taxon>
        <taxon>Eikenella</taxon>
    </lineage>
</organism>
<dbReference type="HOGENOM" id="CLU_2769299_0_0_4"/>
<evidence type="ECO:0000313" key="2">
    <source>
        <dbReference type="Proteomes" id="UP000005837"/>
    </source>
</evidence>
<reference evidence="1 2" key="1">
    <citation type="submission" date="2009-01" db="EMBL/GenBank/DDBJ databases">
        <authorList>
            <person name="Fulton L."/>
            <person name="Clifton S."/>
            <person name="Chinwalla A.T."/>
            <person name="Mitreva M."/>
            <person name="Sodergren E."/>
            <person name="Weinstock G."/>
            <person name="Clifton S."/>
            <person name="Dooling D.J."/>
            <person name="Fulton B."/>
            <person name="Minx P."/>
            <person name="Pepin K.H."/>
            <person name="Johnson M."/>
            <person name="Bhonagiri V."/>
            <person name="Nash W.E."/>
            <person name="Mardis E.R."/>
            <person name="Wilson R.K."/>
        </authorList>
    </citation>
    <scope>NUCLEOTIDE SEQUENCE [LARGE SCALE GENOMIC DNA]</scope>
    <source>
        <strain evidence="1 2">ATCC 23834</strain>
    </source>
</reference>
<accession>C0DW80</accession>
<evidence type="ECO:0000313" key="1">
    <source>
        <dbReference type="EMBL" id="EEG23660.1"/>
    </source>
</evidence>
<name>C0DW80_EIKCO</name>
<sequence length="69" mass="8042">MKQNLGFRRLTEFQIAFMIRTLFALMPHVARALLLVGGSQEKATEERQLRADEKRYGFSYIIQPIIKVT</sequence>
<dbReference type="EMBL" id="ACEA01000033">
    <property type="protein sequence ID" value="EEG23660.1"/>
    <property type="molecule type" value="Genomic_DNA"/>
</dbReference>
<gene>
    <name evidence="1" type="ORF">EIKCOROL_01630</name>
</gene>
<proteinExistence type="predicted"/>
<dbReference type="Proteomes" id="UP000005837">
    <property type="component" value="Unassembled WGS sequence"/>
</dbReference>
<protein>
    <submittedName>
        <fullName evidence="1">Uncharacterized protein</fullName>
    </submittedName>
</protein>